<keyword evidence="12" id="KW-1185">Reference proteome</keyword>
<keyword evidence="6 9" id="KW-0479">Metal-binding</keyword>
<name>A0A0R3WBE0_TAEAS</name>
<protein>
    <recommendedName>
        <fullName evidence="3 9">Protein farnesyltransferase subunit beta</fullName>
        <shortName evidence="9">FTase-beta</shortName>
        <ecNumber evidence="2 9">2.5.1.58</ecNumber>
    </recommendedName>
</protein>
<reference evidence="13" key="1">
    <citation type="submission" date="2017-02" db="UniProtKB">
        <authorList>
            <consortium name="WormBaseParasite"/>
        </authorList>
    </citation>
    <scope>IDENTIFICATION</scope>
</reference>
<evidence type="ECO:0000256" key="2">
    <source>
        <dbReference type="ARBA" id="ARBA00012702"/>
    </source>
</evidence>
<evidence type="ECO:0000256" key="7">
    <source>
        <dbReference type="ARBA" id="ARBA00022737"/>
    </source>
</evidence>
<comment type="catalytic activity">
    <reaction evidence="9">
        <text>L-cysteinyl-[protein] + (2E,6E)-farnesyl diphosphate = S-(2E,6E)-farnesyl-L-cysteinyl-[protein] + diphosphate</text>
        <dbReference type="Rhea" id="RHEA:13345"/>
        <dbReference type="Rhea" id="RHEA-COMP:10131"/>
        <dbReference type="Rhea" id="RHEA-COMP:11535"/>
        <dbReference type="ChEBI" id="CHEBI:29950"/>
        <dbReference type="ChEBI" id="CHEBI:33019"/>
        <dbReference type="ChEBI" id="CHEBI:86019"/>
        <dbReference type="ChEBI" id="CHEBI:175763"/>
    </reaction>
</comment>
<comment type="subunit">
    <text evidence="9">Heterodimer of an alpha and a beta subunit.</text>
</comment>
<keyword evidence="7" id="KW-0677">Repeat</keyword>
<comment type="similarity">
    <text evidence="1 9">Belongs to the protein prenyltransferase subunit beta family.</text>
</comment>
<dbReference type="WBParaSite" id="TASK_0000795201-mRNA-1">
    <property type="protein sequence ID" value="TASK_0000795201-mRNA-1"/>
    <property type="gene ID" value="TASK_0000795201"/>
</dbReference>
<dbReference type="EC" id="2.5.1.58" evidence="2 9"/>
<comment type="function">
    <text evidence="9">Catalyzes the transfer of a farnesyl moiety from farnesyl diphosphate to a cysteine at the fourth position from the C-terminus of several proteins. The beta subunit is responsible for peptide-binding.</text>
</comment>
<accession>A0A0R3WBE0</accession>
<evidence type="ECO:0000313" key="12">
    <source>
        <dbReference type="Proteomes" id="UP000282613"/>
    </source>
</evidence>
<dbReference type="GO" id="GO:0005965">
    <property type="term" value="C:protein farnesyltransferase complex"/>
    <property type="evidence" value="ECO:0007669"/>
    <property type="project" value="UniProtKB-UniRule"/>
</dbReference>
<dbReference type="STRING" id="60517.A0A0R3WBE0"/>
<dbReference type="Gene3D" id="1.50.10.20">
    <property type="match status" value="1"/>
</dbReference>
<dbReference type="CDD" id="cd02893">
    <property type="entry name" value="FTase"/>
    <property type="match status" value="1"/>
</dbReference>
<feature type="domain" description="Prenyltransferase alpha-alpha toroid" evidence="10">
    <location>
        <begin position="79"/>
        <end position="445"/>
    </location>
</feature>
<dbReference type="InterPro" id="IPR026872">
    <property type="entry name" value="FTB"/>
</dbReference>
<evidence type="ECO:0000256" key="4">
    <source>
        <dbReference type="ARBA" id="ARBA00022602"/>
    </source>
</evidence>
<evidence type="ECO:0000313" key="13">
    <source>
        <dbReference type="WBParaSite" id="TASK_0000795201-mRNA-1"/>
    </source>
</evidence>
<evidence type="ECO:0000256" key="9">
    <source>
        <dbReference type="RuleBase" id="RU365056"/>
    </source>
</evidence>
<comment type="cofactor">
    <cofactor evidence="9">
        <name>Zn(2+)</name>
        <dbReference type="ChEBI" id="CHEBI:29105"/>
    </cofactor>
    <text evidence="9">Binds 1 zinc ion per subunit.</text>
</comment>
<dbReference type="Proteomes" id="UP000282613">
    <property type="component" value="Unassembled WGS sequence"/>
</dbReference>
<dbReference type="InterPro" id="IPR045089">
    <property type="entry name" value="PGGT1B-like"/>
</dbReference>
<dbReference type="InterPro" id="IPR001330">
    <property type="entry name" value="Prenyltrans"/>
</dbReference>
<evidence type="ECO:0000313" key="11">
    <source>
        <dbReference type="EMBL" id="VDK39304.1"/>
    </source>
</evidence>
<keyword evidence="8 9" id="KW-0862">Zinc</keyword>
<proteinExistence type="inferred from homology"/>
<dbReference type="SUPFAM" id="SSF48239">
    <property type="entry name" value="Terpenoid cyclases/Protein prenyltransferases"/>
    <property type="match status" value="1"/>
</dbReference>
<dbReference type="Pfam" id="PF00432">
    <property type="entry name" value="Prenyltrans"/>
    <property type="match status" value="1"/>
</dbReference>
<reference evidence="11 12" key="2">
    <citation type="submission" date="2018-11" db="EMBL/GenBank/DDBJ databases">
        <authorList>
            <consortium name="Pathogen Informatics"/>
        </authorList>
    </citation>
    <scope>NUCLEOTIDE SEQUENCE [LARGE SCALE GENOMIC DNA]</scope>
</reference>
<gene>
    <name evidence="11" type="ORF">TASK_LOCUS7953</name>
</gene>
<dbReference type="OrthoDB" id="10261146at2759"/>
<dbReference type="GO" id="GO:0097354">
    <property type="term" value="P:prenylation"/>
    <property type="evidence" value="ECO:0007669"/>
    <property type="project" value="UniProtKB-UniRule"/>
</dbReference>
<evidence type="ECO:0000256" key="1">
    <source>
        <dbReference type="ARBA" id="ARBA00010497"/>
    </source>
</evidence>
<dbReference type="GO" id="GO:0004660">
    <property type="term" value="F:protein farnesyltransferase activity"/>
    <property type="evidence" value="ECO:0007669"/>
    <property type="project" value="UniProtKB-UniRule"/>
</dbReference>
<dbReference type="PANTHER" id="PTHR11774">
    <property type="entry name" value="GERANYLGERANYL TRANSFERASE TYPE BETA SUBUNIT"/>
    <property type="match status" value="1"/>
</dbReference>
<evidence type="ECO:0000256" key="3">
    <source>
        <dbReference type="ARBA" id="ARBA00015798"/>
    </source>
</evidence>
<keyword evidence="4 9" id="KW-0637">Prenyltransferase</keyword>
<sequence length="515" mass="56647">MDKDIAHDSPLGCGLTWRLVGISDTSLMDRTFMFHLRQHLVRNDPKTKTEKDQCCTEALVKKAYCEKLEKWGETAMRLFKMEHLNYLTKRLVDLPESIEHLDASQPWLAYWMVHSLRLLCYQLPDKFKIGVVNLMKSCQHWKGGFAGGPYQLAHLAPTYGAVNCLASLLSADALDVVDRQALCDWLISLRQPDGSFVMHHGGEVDVRGAYCAVATASIIGVLKSRQDIFQGTAEWIARCQTYEGGFGGQPGLEAHGGYSFCAFAALYLLDAIHLVDVPRLLRWAAHRQMPTEGGFQGRTHKLVDSCYSFWVGAIFPLVEQVLRNDTATANAPETALFDTSALQEYVLLCCQKVHYTRPGLSVPNNQMPMIDTSGGGLFDKPGKNVDPYHTCYALSGLSVAQHSPRIPDANTTTLPGMPFPPVPSRDVAGAQWGNELADIDPSLNVVLDAAVFAKTYFSLIDSGVERGVAAQRATEAANKVSFKQAACDDDSKTDDGTILGAYEPMDHLPNICTSP</sequence>
<organism evidence="13">
    <name type="scientific">Taenia asiatica</name>
    <name type="common">Asian tapeworm</name>
    <dbReference type="NCBI Taxonomy" id="60517"/>
    <lineage>
        <taxon>Eukaryota</taxon>
        <taxon>Metazoa</taxon>
        <taxon>Spiralia</taxon>
        <taxon>Lophotrochozoa</taxon>
        <taxon>Platyhelminthes</taxon>
        <taxon>Cestoda</taxon>
        <taxon>Eucestoda</taxon>
        <taxon>Cyclophyllidea</taxon>
        <taxon>Taeniidae</taxon>
        <taxon>Taenia</taxon>
    </lineage>
</organism>
<dbReference type="InterPro" id="IPR008930">
    <property type="entry name" value="Terpenoid_cyclase/PrenylTrfase"/>
</dbReference>
<evidence type="ECO:0000259" key="10">
    <source>
        <dbReference type="Pfam" id="PF00432"/>
    </source>
</evidence>
<dbReference type="EMBL" id="UYRS01018705">
    <property type="protein sequence ID" value="VDK39304.1"/>
    <property type="molecule type" value="Genomic_DNA"/>
</dbReference>
<keyword evidence="5 9" id="KW-0808">Transferase</keyword>
<evidence type="ECO:0000256" key="8">
    <source>
        <dbReference type="ARBA" id="ARBA00022833"/>
    </source>
</evidence>
<evidence type="ECO:0000256" key="6">
    <source>
        <dbReference type="ARBA" id="ARBA00022723"/>
    </source>
</evidence>
<dbReference type="AlphaFoldDB" id="A0A0R3WBE0"/>
<evidence type="ECO:0000256" key="5">
    <source>
        <dbReference type="ARBA" id="ARBA00022679"/>
    </source>
</evidence>
<dbReference type="PANTHER" id="PTHR11774:SF6">
    <property type="entry name" value="PROTEIN FARNESYLTRANSFERASE SUBUNIT BETA"/>
    <property type="match status" value="1"/>
</dbReference>
<dbReference type="GO" id="GO:0008270">
    <property type="term" value="F:zinc ion binding"/>
    <property type="evidence" value="ECO:0007669"/>
    <property type="project" value="UniProtKB-UniRule"/>
</dbReference>